<evidence type="ECO:0000313" key="3">
    <source>
        <dbReference type="Proteomes" id="UP000198589"/>
    </source>
</evidence>
<sequence length="61" mass="5916">MAKFLAVLLAVVVLVELVLVIGVAGALFWIGGTGTIVAGAAMLVVAGAGGVLALRAMRAPG</sequence>
<accession>A0A1I2J9X4</accession>
<keyword evidence="1" id="KW-1133">Transmembrane helix</keyword>
<proteinExistence type="predicted"/>
<dbReference type="EMBL" id="FOND01000015">
    <property type="protein sequence ID" value="SFF50800.1"/>
    <property type="molecule type" value="Genomic_DNA"/>
</dbReference>
<keyword evidence="3" id="KW-1185">Reference proteome</keyword>
<reference evidence="3" key="1">
    <citation type="submission" date="2016-10" db="EMBL/GenBank/DDBJ databases">
        <authorList>
            <person name="Varghese N."/>
            <person name="Submissions S."/>
        </authorList>
    </citation>
    <scope>NUCLEOTIDE SEQUENCE [LARGE SCALE GENOMIC DNA]</scope>
    <source>
        <strain evidence="3">DSM 46838</strain>
    </source>
</reference>
<dbReference type="Proteomes" id="UP000198589">
    <property type="component" value="Unassembled WGS sequence"/>
</dbReference>
<feature type="transmembrane region" description="Helical" evidence="1">
    <location>
        <begin position="7"/>
        <end position="30"/>
    </location>
</feature>
<organism evidence="2 3">
    <name type="scientific">Blastococcus tunisiensis</name>
    <dbReference type="NCBI Taxonomy" id="1798228"/>
    <lineage>
        <taxon>Bacteria</taxon>
        <taxon>Bacillati</taxon>
        <taxon>Actinomycetota</taxon>
        <taxon>Actinomycetes</taxon>
        <taxon>Geodermatophilales</taxon>
        <taxon>Geodermatophilaceae</taxon>
        <taxon>Blastococcus</taxon>
    </lineage>
</organism>
<feature type="transmembrane region" description="Helical" evidence="1">
    <location>
        <begin position="36"/>
        <end position="54"/>
    </location>
</feature>
<keyword evidence="1" id="KW-0812">Transmembrane</keyword>
<dbReference type="AlphaFoldDB" id="A0A1I2J9X4"/>
<gene>
    <name evidence="2" type="ORF">SAMN05216574_11584</name>
</gene>
<protein>
    <submittedName>
        <fullName evidence="2">Uncharacterized protein</fullName>
    </submittedName>
</protein>
<evidence type="ECO:0000256" key="1">
    <source>
        <dbReference type="SAM" id="Phobius"/>
    </source>
</evidence>
<name>A0A1I2J9X4_9ACTN</name>
<keyword evidence="1" id="KW-0472">Membrane</keyword>
<evidence type="ECO:0000313" key="2">
    <source>
        <dbReference type="EMBL" id="SFF50800.1"/>
    </source>
</evidence>
<dbReference type="STRING" id="1798228.SAMN05216574_11584"/>
<dbReference type="RefSeq" id="WP_092201734.1">
    <property type="nucleotide sequence ID" value="NZ_FOND01000015.1"/>
</dbReference>